<evidence type="ECO:0000256" key="1">
    <source>
        <dbReference type="SAM" id="MobiDB-lite"/>
    </source>
</evidence>
<sequence length="84" mass="9596">MRANTTTTTTTTTTSDQRHRALASPRPELNINHFLDGRPCAHLSPPERFLAQHFATLWFSPRTLSPLLHLIWQFSGSEELLRQA</sequence>
<dbReference type="AlphaFoldDB" id="A0A5B7J575"/>
<reference evidence="2 3" key="1">
    <citation type="submission" date="2019-05" db="EMBL/GenBank/DDBJ databases">
        <title>Another draft genome of Portunus trituberculatus and its Hox gene families provides insights of decapod evolution.</title>
        <authorList>
            <person name="Jeong J.-H."/>
            <person name="Song I."/>
            <person name="Kim S."/>
            <person name="Choi T."/>
            <person name="Kim D."/>
            <person name="Ryu S."/>
            <person name="Kim W."/>
        </authorList>
    </citation>
    <scope>NUCLEOTIDE SEQUENCE [LARGE SCALE GENOMIC DNA]</scope>
    <source>
        <tissue evidence="2">Muscle</tissue>
    </source>
</reference>
<dbReference type="Proteomes" id="UP000324222">
    <property type="component" value="Unassembled WGS sequence"/>
</dbReference>
<evidence type="ECO:0000313" key="3">
    <source>
        <dbReference type="Proteomes" id="UP000324222"/>
    </source>
</evidence>
<comment type="caution">
    <text evidence="2">The sequence shown here is derived from an EMBL/GenBank/DDBJ whole genome shotgun (WGS) entry which is preliminary data.</text>
</comment>
<keyword evidence="3" id="KW-1185">Reference proteome</keyword>
<feature type="compositionally biased region" description="Low complexity" evidence="1">
    <location>
        <begin position="1"/>
        <end position="14"/>
    </location>
</feature>
<evidence type="ECO:0000313" key="2">
    <source>
        <dbReference type="EMBL" id="MPC91332.1"/>
    </source>
</evidence>
<dbReference type="EMBL" id="VSRR010087394">
    <property type="protein sequence ID" value="MPC91332.1"/>
    <property type="molecule type" value="Genomic_DNA"/>
</dbReference>
<gene>
    <name evidence="2" type="ORF">E2C01_086359</name>
</gene>
<accession>A0A5B7J575</accession>
<proteinExistence type="predicted"/>
<name>A0A5B7J575_PORTR</name>
<feature type="region of interest" description="Disordered" evidence="1">
    <location>
        <begin position="1"/>
        <end position="22"/>
    </location>
</feature>
<protein>
    <submittedName>
        <fullName evidence="2">Uncharacterized protein</fullName>
    </submittedName>
</protein>
<organism evidence="2 3">
    <name type="scientific">Portunus trituberculatus</name>
    <name type="common">Swimming crab</name>
    <name type="synonym">Neptunus trituberculatus</name>
    <dbReference type="NCBI Taxonomy" id="210409"/>
    <lineage>
        <taxon>Eukaryota</taxon>
        <taxon>Metazoa</taxon>
        <taxon>Ecdysozoa</taxon>
        <taxon>Arthropoda</taxon>
        <taxon>Crustacea</taxon>
        <taxon>Multicrustacea</taxon>
        <taxon>Malacostraca</taxon>
        <taxon>Eumalacostraca</taxon>
        <taxon>Eucarida</taxon>
        <taxon>Decapoda</taxon>
        <taxon>Pleocyemata</taxon>
        <taxon>Brachyura</taxon>
        <taxon>Eubrachyura</taxon>
        <taxon>Portunoidea</taxon>
        <taxon>Portunidae</taxon>
        <taxon>Portuninae</taxon>
        <taxon>Portunus</taxon>
    </lineage>
</organism>